<evidence type="ECO:0000256" key="2">
    <source>
        <dbReference type="ARBA" id="ARBA00022679"/>
    </source>
</evidence>
<dbReference type="InterPro" id="IPR002941">
    <property type="entry name" value="DNA_methylase_N4/N6"/>
</dbReference>
<dbReference type="CDD" id="cd02440">
    <property type="entry name" value="AdoMet_MTases"/>
    <property type="match status" value="1"/>
</dbReference>
<evidence type="ECO:0000313" key="4">
    <source>
        <dbReference type="EMBL" id="VAX40848.1"/>
    </source>
</evidence>
<dbReference type="PRINTS" id="PR00508">
    <property type="entry name" value="S21N4MTFRASE"/>
</dbReference>
<sequence length="264" mass="30415">MLKLNTIHHGDSFQLVQEIEEDSIDLIVCDGPYGVTKNEWDRVESIQEYNLNLIKTFSQKLKEGGALYLFGKSDCIDFIDYRPFLNLKSKIIWYQPSRLAQGRISYTNNYDIICYFIKGKRPKAYNLDDIRVSQLVELEHRLRCENVPSVTNGKYGKTKFNNKGKNPGDVWGDIKQLTYKSKELISRDALNTIQKPEKLIERLVKASSNEGDLVLDPFAGVGTCPLVCERLGRQFIGIEQNKKFVKAGQQRIKKLEQELAERLF</sequence>
<dbReference type="InterPro" id="IPR029063">
    <property type="entry name" value="SAM-dependent_MTases_sf"/>
</dbReference>
<organism evidence="4">
    <name type="scientific">hydrothermal vent metagenome</name>
    <dbReference type="NCBI Taxonomy" id="652676"/>
    <lineage>
        <taxon>unclassified sequences</taxon>
        <taxon>metagenomes</taxon>
        <taxon>ecological metagenomes</taxon>
    </lineage>
</organism>
<reference evidence="4" key="1">
    <citation type="submission" date="2018-06" db="EMBL/GenBank/DDBJ databases">
        <authorList>
            <person name="Zhirakovskaya E."/>
        </authorList>
    </citation>
    <scope>NUCLEOTIDE SEQUENCE</scope>
</reference>
<dbReference type="GO" id="GO:0008170">
    <property type="term" value="F:N-methyltransferase activity"/>
    <property type="evidence" value="ECO:0007669"/>
    <property type="project" value="InterPro"/>
</dbReference>
<protein>
    <recommendedName>
        <fullName evidence="3">DNA methylase N-4/N-6 domain-containing protein</fullName>
    </recommendedName>
</protein>
<dbReference type="GO" id="GO:0032259">
    <property type="term" value="P:methylation"/>
    <property type="evidence" value="ECO:0007669"/>
    <property type="project" value="UniProtKB-KW"/>
</dbReference>
<dbReference type="Gene3D" id="3.40.50.150">
    <property type="entry name" value="Vaccinia Virus protein VP39"/>
    <property type="match status" value="1"/>
</dbReference>
<dbReference type="EMBL" id="UOGL01000486">
    <property type="protein sequence ID" value="VAX40848.1"/>
    <property type="molecule type" value="Genomic_DNA"/>
</dbReference>
<dbReference type="GO" id="GO:0005737">
    <property type="term" value="C:cytoplasm"/>
    <property type="evidence" value="ECO:0007669"/>
    <property type="project" value="TreeGrafter"/>
</dbReference>
<keyword evidence="1" id="KW-0489">Methyltransferase</keyword>
<dbReference type="SUPFAM" id="SSF53335">
    <property type="entry name" value="S-adenosyl-L-methionine-dependent methyltransferases"/>
    <property type="match status" value="1"/>
</dbReference>
<dbReference type="GO" id="GO:0003677">
    <property type="term" value="F:DNA binding"/>
    <property type="evidence" value="ECO:0007669"/>
    <property type="project" value="InterPro"/>
</dbReference>
<dbReference type="Pfam" id="PF01555">
    <property type="entry name" value="N6_N4_Mtase"/>
    <property type="match status" value="1"/>
</dbReference>
<dbReference type="InterPro" id="IPR001091">
    <property type="entry name" value="RM_Methyltransferase"/>
</dbReference>
<gene>
    <name evidence="4" type="ORF">MNBD_PLANCTO02-1125</name>
</gene>
<proteinExistence type="predicted"/>
<evidence type="ECO:0000259" key="3">
    <source>
        <dbReference type="Pfam" id="PF01555"/>
    </source>
</evidence>
<name>A0A3B1DXE7_9ZZZZ</name>
<dbReference type="PANTHER" id="PTHR13370:SF3">
    <property type="entry name" value="TRNA (GUANINE(10)-N2)-METHYLTRANSFERASE HOMOLOG"/>
    <property type="match status" value="1"/>
</dbReference>
<dbReference type="AlphaFoldDB" id="A0A3B1DXE7"/>
<feature type="domain" description="DNA methylase N-4/N-6" evidence="3">
    <location>
        <begin position="24"/>
        <end position="248"/>
    </location>
</feature>
<keyword evidence="2" id="KW-0808">Transferase</keyword>
<evidence type="ECO:0000256" key="1">
    <source>
        <dbReference type="ARBA" id="ARBA00022603"/>
    </source>
</evidence>
<accession>A0A3B1DXE7</accession>
<dbReference type="PANTHER" id="PTHR13370">
    <property type="entry name" value="RNA METHYLASE-RELATED"/>
    <property type="match status" value="1"/>
</dbReference>